<gene>
    <name evidence="7" type="ORF">NMP03_15030</name>
</gene>
<keyword evidence="5" id="KW-0812">Transmembrane</keyword>
<evidence type="ECO:0000313" key="7">
    <source>
        <dbReference type="EMBL" id="UUL82461.1"/>
    </source>
</evidence>
<comment type="similarity">
    <text evidence="1 4">Belongs to the UDP-glucose/GDP-mannose dehydrogenase family.</text>
</comment>
<evidence type="ECO:0000256" key="1">
    <source>
        <dbReference type="ARBA" id="ARBA00006601"/>
    </source>
</evidence>
<evidence type="ECO:0000256" key="5">
    <source>
        <dbReference type="SAM" id="Phobius"/>
    </source>
</evidence>
<dbReference type="PIRSF" id="PIRSF000124">
    <property type="entry name" value="UDPglc_GDPman_dh"/>
    <property type="match status" value="1"/>
</dbReference>
<dbReference type="NCBIfam" id="TIGR03026">
    <property type="entry name" value="NDP-sugDHase"/>
    <property type="match status" value="1"/>
</dbReference>
<dbReference type="InterPro" id="IPR014026">
    <property type="entry name" value="UDP-Glc/GDP-Man_DH_dimer"/>
</dbReference>
<dbReference type="InterPro" id="IPR036291">
    <property type="entry name" value="NAD(P)-bd_dom_sf"/>
</dbReference>
<protein>
    <submittedName>
        <fullName evidence="7">Nucleotide sugar dehydrogenase</fullName>
    </submittedName>
</protein>
<dbReference type="RefSeq" id="WP_256506294.1">
    <property type="nucleotide sequence ID" value="NZ_CP101740.1"/>
</dbReference>
<dbReference type="InterPro" id="IPR001732">
    <property type="entry name" value="UDP-Glc/GDP-Man_DH_N"/>
</dbReference>
<keyword evidence="2" id="KW-0560">Oxidoreductase</keyword>
<keyword evidence="8" id="KW-1185">Reference proteome</keyword>
<dbReference type="SMART" id="SM00984">
    <property type="entry name" value="UDPG_MGDP_dh_C"/>
    <property type="match status" value="1"/>
</dbReference>
<evidence type="ECO:0000256" key="3">
    <source>
        <dbReference type="ARBA" id="ARBA00023027"/>
    </source>
</evidence>
<name>A0ABY5L8H6_9SPHN</name>
<dbReference type="InterPro" id="IPR017476">
    <property type="entry name" value="UDP-Glc/GDP-Man"/>
</dbReference>
<organism evidence="7 8">
    <name type="scientific">Sphingomonas qomolangmaensis</name>
    <dbReference type="NCBI Taxonomy" id="2918765"/>
    <lineage>
        <taxon>Bacteria</taxon>
        <taxon>Pseudomonadati</taxon>
        <taxon>Pseudomonadota</taxon>
        <taxon>Alphaproteobacteria</taxon>
        <taxon>Sphingomonadales</taxon>
        <taxon>Sphingomonadaceae</taxon>
        <taxon>Sphingomonas</taxon>
    </lineage>
</organism>
<dbReference type="EMBL" id="CP101740">
    <property type="protein sequence ID" value="UUL82461.1"/>
    <property type="molecule type" value="Genomic_DNA"/>
</dbReference>
<feature type="transmembrane region" description="Helical" evidence="5">
    <location>
        <begin position="7"/>
        <end position="26"/>
    </location>
</feature>
<keyword evidence="3" id="KW-0520">NAD</keyword>
<evidence type="ECO:0000313" key="8">
    <source>
        <dbReference type="Proteomes" id="UP001058533"/>
    </source>
</evidence>
<dbReference type="InterPro" id="IPR036220">
    <property type="entry name" value="UDP-Glc/GDP-Man_DH_C_sf"/>
</dbReference>
<dbReference type="InterPro" id="IPR014027">
    <property type="entry name" value="UDP-Glc/GDP-Man_DH_C"/>
</dbReference>
<dbReference type="Pfam" id="PF00984">
    <property type="entry name" value="UDPG_MGDP_dh"/>
    <property type="match status" value="1"/>
</dbReference>
<evidence type="ECO:0000256" key="2">
    <source>
        <dbReference type="ARBA" id="ARBA00023002"/>
    </source>
</evidence>
<dbReference type="Pfam" id="PF03720">
    <property type="entry name" value="UDPG_MGDP_dh_C"/>
    <property type="match status" value="1"/>
</dbReference>
<proteinExistence type="inferred from homology"/>
<dbReference type="SUPFAM" id="SSF51735">
    <property type="entry name" value="NAD(P)-binding Rossmann-fold domains"/>
    <property type="match status" value="1"/>
</dbReference>
<evidence type="ECO:0000256" key="4">
    <source>
        <dbReference type="PIRNR" id="PIRNR000124"/>
    </source>
</evidence>
<dbReference type="Proteomes" id="UP001058533">
    <property type="component" value="Chromosome"/>
</dbReference>
<reference evidence="7" key="1">
    <citation type="submission" date="2022-07" db="EMBL/GenBank/DDBJ databases">
        <title>Sphingomonas sp. nov., a novel bacterium isolated from the north slope of the Mount Everest.</title>
        <authorList>
            <person name="Cui X."/>
            <person name="Liu Y."/>
        </authorList>
    </citation>
    <scope>NUCLEOTIDE SEQUENCE</scope>
    <source>
        <strain evidence="7">S5-59</strain>
    </source>
</reference>
<dbReference type="Pfam" id="PF03721">
    <property type="entry name" value="UDPG_MGDP_dh_N"/>
    <property type="match status" value="1"/>
</dbReference>
<dbReference type="PIRSF" id="PIRSF500136">
    <property type="entry name" value="UDP_ManNAc_DH"/>
    <property type="match status" value="1"/>
</dbReference>
<feature type="domain" description="UDP-glucose/GDP-mannose dehydrogenase C-terminal" evidence="6">
    <location>
        <begin position="313"/>
        <end position="414"/>
    </location>
</feature>
<dbReference type="PANTHER" id="PTHR43491:SF2">
    <property type="entry name" value="UDP-N-ACETYL-D-MANNOSAMINE DEHYDROGENASE"/>
    <property type="match status" value="1"/>
</dbReference>
<keyword evidence="5" id="KW-1133">Transmembrane helix</keyword>
<dbReference type="SUPFAM" id="SSF52413">
    <property type="entry name" value="UDP-glucose/GDP-mannose dehydrogenase C-terminal domain"/>
    <property type="match status" value="1"/>
</dbReference>
<evidence type="ECO:0000259" key="6">
    <source>
        <dbReference type="SMART" id="SM00984"/>
    </source>
</evidence>
<accession>A0ABY5L8H6</accession>
<dbReference type="SUPFAM" id="SSF48179">
    <property type="entry name" value="6-phosphogluconate dehydrogenase C-terminal domain-like"/>
    <property type="match status" value="1"/>
</dbReference>
<dbReference type="InterPro" id="IPR008927">
    <property type="entry name" value="6-PGluconate_DH-like_C_sf"/>
</dbReference>
<sequence>MTDRSDFRIVVIGLGYVGLPLAVQLAKYFCTTGVDIDPSRIAELRAGSDRTGEVDAEALARSSIELTEDPDRCAPADIYIVTVPTPVDADNYPDLAPVRAATTMVARMIDPARQPIIVYESTVYPGVTEDICGPLIETVSGLTRGRDFFLGYSPERVNPGDREHGVDRIIKVVAGESPEVTQRLCAVYDRVTSAGTFAAASIRAAEAAKVIENAQRDINIAFINEVSQIVAKLDLSIWDVLAAAGTKWNFLPFQPGLVGGHCIGVDPYYLSHCAESLGHRPEVILAGRHTNDGMGQWVADRLSAAIVGPGHALILGLTFKENVADLRNSKVIDVITRLRSHGHQVDVHDPRADPAAATHEYGLTLIQVLPDAPRYDIVLLAVAHDAYRALPAERFAAMLIPGGIFGDLKNIVPPSPAFDHVRRWRL</sequence>
<keyword evidence="5" id="KW-0472">Membrane</keyword>
<dbReference type="InterPro" id="IPR028359">
    <property type="entry name" value="UDP_ManNAc/GlcNAc_DH"/>
</dbReference>
<dbReference type="PANTHER" id="PTHR43491">
    <property type="entry name" value="UDP-N-ACETYL-D-MANNOSAMINE DEHYDROGENASE"/>
    <property type="match status" value="1"/>
</dbReference>
<dbReference type="Gene3D" id="3.40.50.720">
    <property type="entry name" value="NAD(P)-binding Rossmann-like Domain"/>
    <property type="match status" value="2"/>
</dbReference>